<dbReference type="InterPro" id="IPR050297">
    <property type="entry name" value="LipidA_mod_glycosyltrf_83"/>
</dbReference>
<keyword evidence="7 8" id="KW-0472">Membrane</keyword>
<name>A0A317DU28_9PROT</name>
<dbReference type="GO" id="GO:0010041">
    <property type="term" value="P:response to iron(III) ion"/>
    <property type="evidence" value="ECO:0007669"/>
    <property type="project" value="TreeGrafter"/>
</dbReference>
<feature type="domain" description="Glycosyltransferase RgtA/B/C/D-like" evidence="9">
    <location>
        <begin position="72"/>
        <end position="244"/>
    </location>
</feature>
<dbReference type="GO" id="GO:0016763">
    <property type="term" value="F:pentosyltransferase activity"/>
    <property type="evidence" value="ECO:0007669"/>
    <property type="project" value="TreeGrafter"/>
</dbReference>
<keyword evidence="2" id="KW-1003">Cell membrane</keyword>
<feature type="transmembrane region" description="Helical" evidence="8">
    <location>
        <begin position="400"/>
        <end position="419"/>
    </location>
</feature>
<feature type="transmembrane region" description="Helical" evidence="8">
    <location>
        <begin position="183"/>
        <end position="213"/>
    </location>
</feature>
<sequence length="558" mass="58094">MTAAPGELTLPRSGGVVRGLVLVLLCLAMFLPGLNRLPPTDRDESRFAQASRQMVESGNYIDIRFQDVPRYKKPVGIYWLQSAAVALVGEGADSPIWVYRLPSFLAGLCAVLLLYGFGRRFAGDDVAFAASALLAAALVLNIESRLAKTDASLLMATTGALAIFGTVYARVVAGRAVPWLLPLAGWAFLGVGVLIKGPITPMVAGLAVASLAVADRGLGRTAAYLRALRPVSGLLLVGVIVLPWLIAISLISNGQFLASSVGGDLATKLTGGAESHGAPPGYYFLTMTGMLWPGALLVGLGLPWAWQQRRQPFVRFCLAWAVPSFIAFELFPTKLPHYTLPCDPALLLLGAGAALAGFRPVSRLGKVWRGLVLTGFGGVGLALGLGLAGLDWRFGGGPSVAGIGAALVAVLATASVLWLEHRGRIARAIMVMVVGAAALYGAAFAFILPGIDAVWPSRALAARLTDLGVADAPTLLAVGYSEPSLVFLTRTDILMTAPEEAAAVFRDRPGAVALVEAGSRAAFDAALGGAGVADLGHVEGINVSRGKPVDIAILRRVP</sequence>
<feature type="transmembrane region" description="Helical" evidence="8">
    <location>
        <begin position="234"/>
        <end position="252"/>
    </location>
</feature>
<dbReference type="Proteomes" id="UP000245461">
    <property type="component" value="Unassembled WGS sequence"/>
</dbReference>
<feature type="transmembrane region" description="Helical" evidence="8">
    <location>
        <begin position="282"/>
        <end position="306"/>
    </location>
</feature>
<evidence type="ECO:0000256" key="2">
    <source>
        <dbReference type="ARBA" id="ARBA00022475"/>
    </source>
</evidence>
<evidence type="ECO:0000256" key="8">
    <source>
        <dbReference type="SAM" id="Phobius"/>
    </source>
</evidence>
<evidence type="ECO:0000256" key="5">
    <source>
        <dbReference type="ARBA" id="ARBA00022692"/>
    </source>
</evidence>
<keyword evidence="3" id="KW-0328">Glycosyltransferase</keyword>
<dbReference type="Pfam" id="PF13231">
    <property type="entry name" value="PMT_2"/>
    <property type="match status" value="1"/>
</dbReference>
<accession>A0A317DU28</accession>
<dbReference type="PANTHER" id="PTHR33908">
    <property type="entry name" value="MANNOSYLTRANSFERASE YKCB-RELATED"/>
    <property type="match status" value="1"/>
</dbReference>
<evidence type="ECO:0000256" key="1">
    <source>
        <dbReference type="ARBA" id="ARBA00004651"/>
    </source>
</evidence>
<reference evidence="10 11" key="1">
    <citation type="submission" date="2018-05" db="EMBL/GenBank/DDBJ databases">
        <title>Zavarzinia sp. HR-AS.</title>
        <authorList>
            <person name="Lee Y."/>
            <person name="Jeon C.O."/>
        </authorList>
    </citation>
    <scope>NUCLEOTIDE SEQUENCE [LARGE SCALE GENOMIC DNA]</scope>
    <source>
        <strain evidence="10 11">HR-AS</strain>
    </source>
</reference>
<keyword evidence="5 8" id="KW-0812">Transmembrane</keyword>
<comment type="subcellular location">
    <subcellularLocation>
        <location evidence="1">Cell membrane</location>
        <topology evidence="1">Multi-pass membrane protein</topology>
    </subcellularLocation>
</comment>
<keyword evidence="11" id="KW-1185">Reference proteome</keyword>
<keyword evidence="6 8" id="KW-1133">Transmembrane helix</keyword>
<dbReference type="GO" id="GO:0009103">
    <property type="term" value="P:lipopolysaccharide biosynthetic process"/>
    <property type="evidence" value="ECO:0007669"/>
    <property type="project" value="TreeGrafter"/>
</dbReference>
<evidence type="ECO:0000256" key="7">
    <source>
        <dbReference type="ARBA" id="ARBA00023136"/>
    </source>
</evidence>
<feature type="transmembrane region" description="Helical" evidence="8">
    <location>
        <begin position="313"/>
        <end position="332"/>
    </location>
</feature>
<evidence type="ECO:0000256" key="4">
    <source>
        <dbReference type="ARBA" id="ARBA00022679"/>
    </source>
</evidence>
<dbReference type="GO" id="GO:0005886">
    <property type="term" value="C:plasma membrane"/>
    <property type="evidence" value="ECO:0007669"/>
    <property type="project" value="UniProtKB-SubCell"/>
</dbReference>
<evidence type="ECO:0000256" key="3">
    <source>
        <dbReference type="ARBA" id="ARBA00022676"/>
    </source>
</evidence>
<keyword evidence="4 10" id="KW-0808">Transferase</keyword>
<dbReference type="InterPro" id="IPR038731">
    <property type="entry name" value="RgtA/B/C-like"/>
</dbReference>
<dbReference type="PANTHER" id="PTHR33908:SF3">
    <property type="entry name" value="UNDECAPRENYL PHOSPHATE-ALPHA-4-AMINO-4-DEOXY-L-ARABINOSE ARABINOSYL TRANSFERASE"/>
    <property type="match status" value="1"/>
</dbReference>
<proteinExistence type="predicted"/>
<feature type="transmembrane region" description="Helical" evidence="8">
    <location>
        <begin position="152"/>
        <end position="171"/>
    </location>
</feature>
<evidence type="ECO:0000313" key="11">
    <source>
        <dbReference type="Proteomes" id="UP000245461"/>
    </source>
</evidence>
<gene>
    <name evidence="10" type="ORF">DKG74_20405</name>
</gene>
<feature type="transmembrane region" description="Helical" evidence="8">
    <location>
        <begin position="338"/>
        <end position="358"/>
    </location>
</feature>
<feature type="transmembrane region" description="Helical" evidence="8">
    <location>
        <begin position="370"/>
        <end position="388"/>
    </location>
</feature>
<dbReference type="OrthoDB" id="9810951at2"/>
<feature type="transmembrane region" description="Helical" evidence="8">
    <location>
        <begin position="97"/>
        <end position="115"/>
    </location>
</feature>
<evidence type="ECO:0000259" key="9">
    <source>
        <dbReference type="Pfam" id="PF13231"/>
    </source>
</evidence>
<feature type="transmembrane region" description="Helical" evidence="8">
    <location>
        <begin position="15"/>
        <end position="34"/>
    </location>
</feature>
<dbReference type="AlphaFoldDB" id="A0A317DU28"/>
<protein>
    <submittedName>
        <fullName evidence="10">Glycosyltransferase family 39 protein</fullName>
    </submittedName>
</protein>
<feature type="transmembrane region" description="Helical" evidence="8">
    <location>
        <begin position="428"/>
        <end position="448"/>
    </location>
</feature>
<comment type="caution">
    <text evidence="10">The sequence shown here is derived from an EMBL/GenBank/DDBJ whole genome shotgun (WGS) entry which is preliminary data.</text>
</comment>
<evidence type="ECO:0000313" key="10">
    <source>
        <dbReference type="EMBL" id="PWR17884.1"/>
    </source>
</evidence>
<evidence type="ECO:0000256" key="6">
    <source>
        <dbReference type="ARBA" id="ARBA00022989"/>
    </source>
</evidence>
<dbReference type="EMBL" id="QGLE01000020">
    <property type="protein sequence ID" value="PWR17884.1"/>
    <property type="molecule type" value="Genomic_DNA"/>
</dbReference>
<organism evidence="10 11">
    <name type="scientific">Zavarzinia aquatilis</name>
    <dbReference type="NCBI Taxonomy" id="2211142"/>
    <lineage>
        <taxon>Bacteria</taxon>
        <taxon>Pseudomonadati</taxon>
        <taxon>Pseudomonadota</taxon>
        <taxon>Alphaproteobacteria</taxon>
        <taxon>Rhodospirillales</taxon>
        <taxon>Zavarziniaceae</taxon>
        <taxon>Zavarzinia</taxon>
    </lineage>
</organism>